<name>E0CPM1_VITVI</name>
<dbReference type="InParanoid" id="E0CPM1"/>
<dbReference type="PaxDb" id="29760-VIT_18s0001g13990.t01"/>
<evidence type="ECO:0000313" key="1">
    <source>
        <dbReference type="EMBL" id="CBI19837.3"/>
    </source>
</evidence>
<dbReference type="AlphaFoldDB" id="E0CPM1"/>
<dbReference type="EMBL" id="FN595227">
    <property type="protein sequence ID" value="CBI19837.3"/>
    <property type="molecule type" value="Genomic_DNA"/>
</dbReference>
<proteinExistence type="predicted"/>
<evidence type="ECO:0000313" key="2">
    <source>
        <dbReference type="Proteomes" id="UP000009183"/>
    </source>
</evidence>
<keyword evidence="2" id="KW-1185">Reference proteome</keyword>
<accession>E0CPM1</accession>
<sequence length="27" mass="3322">MKPCFIHFFSCILQTFSVWSPRKMQMK</sequence>
<organism evidence="1 2">
    <name type="scientific">Vitis vinifera</name>
    <name type="common">Grape</name>
    <dbReference type="NCBI Taxonomy" id="29760"/>
    <lineage>
        <taxon>Eukaryota</taxon>
        <taxon>Viridiplantae</taxon>
        <taxon>Streptophyta</taxon>
        <taxon>Embryophyta</taxon>
        <taxon>Tracheophyta</taxon>
        <taxon>Spermatophyta</taxon>
        <taxon>Magnoliopsida</taxon>
        <taxon>eudicotyledons</taxon>
        <taxon>Gunneridae</taxon>
        <taxon>Pentapetalae</taxon>
        <taxon>rosids</taxon>
        <taxon>Vitales</taxon>
        <taxon>Vitaceae</taxon>
        <taxon>Viteae</taxon>
        <taxon>Vitis</taxon>
    </lineage>
</organism>
<reference evidence="2" key="1">
    <citation type="journal article" date="2007" name="Nature">
        <title>The grapevine genome sequence suggests ancestral hexaploidization in major angiosperm phyla.</title>
        <authorList>
            <consortium name="The French-Italian Public Consortium for Grapevine Genome Characterization."/>
            <person name="Jaillon O."/>
            <person name="Aury J.-M."/>
            <person name="Noel B."/>
            <person name="Policriti A."/>
            <person name="Clepet C."/>
            <person name="Casagrande A."/>
            <person name="Choisne N."/>
            <person name="Aubourg S."/>
            <person name="Vitulo N."/>
            <person name="Jubin C."/>
            <person name="Vezzi A."/>
            <person name="Legeai F."/>
            <person name="Hugueney P."/>
            <person name="Dasilva C."/>
            <person name="Horner D."/>
            <person name="Mica E."/>
            <person name="Jublot D."/>
            <person name="Poulain J."/>
            <person name="Bruyere C."/>
            <person name="Billault A."/>
            <person name="Segurens B."/>
            <person name="Gouyvenoux M."/>
            <person name="Ugarte E."/>
            <person name="Cattonaro F."/>
            <person name="Anthouard V."/>
            <person name="Vico V."/>
            <person name="Del Fabbro C."/>
            <person name="Alaux M."/>
            <person name="Di Gaspero G."/>
            <person name="Dumas V."/>
            <person name="Felice N."/>
            <person name="Paillard S."/>
            <person name="Juman I."/>
            <person name="Moroldo M."/>
            <person name="Scalabrin S."/>
            <person name="Canaguier A."/>
            <person name="Le Clainche I."/>
            <person name="Malacrida G."/>
            <person name="Durand E."/>
            <person name="Pesole G."/>
            <person name="Laucou V."/>
            <person name="Chatelet P."/>
            <person name="Merdinoglu D."/>
            <person name="Delledonne M."/>
            <person name="Pezzotti M."/>
            <person name="Lecharny A."/>
            <person name="Scarpelli C."/>
            <person name="Artiguenave F."/>
            <person name="Pe M.E."/>
            <person name="Valle G."/>
            <person name="Morgante M."/>
            <person name="Caboche M."/>
            <person name="Adam-Blondon A.-F."/>
            <person name="Weissenbach J."/>
            <person name="Quetier F."/>
            <person name="Wincker P."/>
        </authorList>
    </citation>
    <scope>NUCLEOTIDE SEQUENCE [LARGE SCALE GENOMIC DNA]</scope>
    <source>
        <strain evidence="2">cv. Pinot noir / PN40024</strain>
    </source>
</reference>
<dbReference type="Proteomes" id="UP000009183">
    <property type="component" value="Chromosome 18"/>
</dbReference>
<dbReference type="HOGENOM" id="CLU_3415647_0_0_1"/>
<gene>
    <name evidence="1" type="ordered locus">VIT_18s0001g13990</name>
</gene>
<protein>
    <submittedName>
        <fullName evidence="1">Uncharacterized protein</fullName>
    </submittedName>
</protein>